<dbReference type="AlphaFoldDB" id="A0A1M5YZC8"/>
<dbReference type="PANTHER" id="PTHR42781:SF4">
    <property type="entry name" value="SPERMIDINE_PUTRESCINE IMPORT ATP-BINDING PROTEIN POTA"/>
    <property type="match status" value="1"/>
</dbReference>
<keyword evidence="7" id="KW-0406">Ion transport</keyword>
<dbReference type="Proteomes" id="UP000184226">
    <property type="component" value="Unassembled WGS sequence"/>
</dbReference>
<evidence type="ECO:0000256" key="7">
    <source>
        <dbReference type="ARBA" id="ARBA00023065"/>
    </source>
</evidence>
<dbReference type="GO" id="GO:0015697">
    <property type="term" value="P:quaternary ammonium group transport"/>
    <property type="evidence" value="ECO:0007669"/>
    <property type="project" value="UniProtKB-ARBA"/>
</dbReference>
<dbReference type="SMART" id="SM00382">
    <property type="entry name" value="AAA"/>
    <property type="match status" value="1"/>
</dbReference>
<evidence type="ECO:0000256" key="2">
    <source>
        <dbReference type="ARBA" id="ARBA00022475"/>
    </source>
</evidence>
<keyword evidence="1" id="KW-0813">Transport</keyword>
<accession>A0A1M5YZC8</accession>
<keyword evidence="4" id="KW-0547">Nucleotide-binding</keyword>
<dbReference type="SUPFAM" id="SSF52540">
    <property type="entry name" value="P-loop containing nucleoside triphosphate hydrolases"/>
    <property type="match status" value="1"/>
</dbReference>
<dbReference type="EMBL" id="FQXE01000011">
    <property type="protein sequence ID" value="SHI17148.1"/>
    <property type="molecule type" value="Genomic_DNA"/>
</dbReference>
<protein>
    <submittedName>
        <fullName evidence="10">Iron(III) transport system ATP-binding protein</fullName>
    </submittedName>
</protein>
<evidence type="ECO:0000256" key="4">
    <source>
        <dbReference type="ARBA" id="ARBA00022741"/>
    </source>
</evidence>
<dbReference type="InterPro" id="IPR008995">
    <property type="entry name" value="Mo/tungstate-bd_C_term_dom"/>
</dbReference>
<dbReference type="PROSITE" id="PS00211">
    <property type="entry name" value="ABC_TRANSPORTER_1"/>
    <property type="match status" value="1"/>
</dbReference>
<dbReference type="CDD" id="cd03259">
    <property type="entry name" value="ABC_Carb_Solutes_like"/>
    <property type="match status" value="1"/>
</dbReference>
<proteinExistence type="predicted"/>
<dbReference type="InterPro" id="IPR013611">
    <property type="entry name" value="Transp-assoc_OB_typ2"/>
</dbReference>
<gene>
    <name evidence="10" type="ORF">SAMN04488135_11186</name>
</gene>
<dbReference type="InterPro" id="IPR015853">
    <property type="entry name" value="ABC_transpr_FbpC"/>
</dbReference>
<keyword evidence="11" id="KW-1185">Reference proteome</keyword>
<dbReference type="InterPro" id="IPR050093">
    <property type="entry name" value="ABC_SmlMolc_Importer"/>
</dbReference>
<dbReference type="STRING" id="658167.SAMN04488135_11186"/>
<dbReference type="PANTHER" id="PTHR42781">
    <property type="entry name" value="SPERMIDINE/PUTRESCINE IMPORT ATP-BINDING PROTEIN POTA"/>
    <property type="match status" value="1"/>
</dbReference>
<keyword evidence="6" id="KW-0408">Iron</keyword>
<dbReference type="InterPro" id="IPR003439">
    <property type="entry name" value="ABC_transporter-like_ATP-bd"/>
</dbReference>
<keyword evidence="8" id="KW-0472">Membrane</keyword>
<evidence type="ECO:0000256" key="5">
    <source>
        <dbReference type="ARBA" id="ARBA00022840"/>
    </source>
</evidence>
<dbReference type="GO" id="GO:0015408">
    <property type="term" value="F:ABC-type ferric iron transporter activity"/>
    <property type="evidence" value="ECO:0007669"/>
    <property type="project" value="InterPro"/>
</dbReference>
<dbReference type="Pfam" id="PF08402">
    <property type="entry name" value="TOBE_2"/>
    <property type="match status" value="1"/>
</dbReference>
<dbReference type="RefSeq" id="WP_073105875.1">
    <property type="nucleotide sequence ID" value="NZ_FQXE01000011.1"/>
</dbReference>
<name>A0A1M5YZC8_9BURK</name>
<evidence type="ECO:0000256" key="8">
    <source>
        <dbReference type="ARBA" id="ARBA00023136"/>
    </source>
</evidence>
<dbReference type="GO" id="GO:0043190">
    <property type="term" value="C:ATP-binding cassette (ABC) transporter complex"/>
    <property type="evidence" value="ECO:0007669"/>
    <property type="project" value="InterPro"/>
</dbReference>
<evidence type="ECO:0000313" key="11">
    <source>
        <dbReference type="Proteomes" id="UP000184226"/>
    </source>
</evidence>
<evidence type="ECO:0000256" key="6">
    <source>
        <dbReference type="ARBA" id="ARBA00023004"/>
    </source>
</evidence>
<evidence type="ECO:0000259" key="9">
    <source>
        <dbReference type="PROSITE" id="PS50893"/>
    </source>
</evidence>
<dbReference type="InterPro" id="IPR017871">
    <property type="entry name" value="ABC_transporter-like_CS"/>
</dbReference>
<dbReference type="InterPro" id="IPR027417">
    <property type="entry name" value="P-loop_NTPase"/>
</dbReference>
<dbReference type="Pfam" id="PF00005">
    <property type="entry name" value="ABC_tran"/>
    <property type="match status" value="1"/>
</dbReference>
<evidence type="ECO:0000256" key="3">
    <source>
        <dbReference type="ARBA" id="ARBA00022496"/>
    </source>
</evidence>
<dbReference type="InterPro" id="IPR003593">
    <property type="entry name" value="AAA+_ATPase"/>
</dbReference>
<keyword evidence="2" id="KW-1003">Cell membrane</keyword>
<evidence type="ECO:0000313" key="10">
    <source>
        <dbReference type="EMBL" id="SHI17148.1"/>
    </source>
</evidence>
<dbReference type="SUPFAM" id="SSF50331">
    <property type="entry name" value="MOP-like"/>
    <property type="match status" value="1"/>
</dbReference>
<dbReference type="PROSITE" id="PS50893">
    <property type="entry name" value="ABC_TRANSPORTER_2"/>
    <property type="match status" value="1"/>
</dbReference>
<organism evidence="10 11">
    <name type="scientific">Pollutimonas bauzanensis</name>
    <dbReference type="NCBI Taxonomy" id="658167"/>
    <lineage>
        <taxon>Bacteria</taxon>
        <taxon>Pseudomonadati</taxon>
        <taxon>Pseudomonadota</taxon>
        <taxon>Betaproteobacteria</taxon>
        <taxon>Burkholderiales</taxon>
        <taxon>Alcaligenaceae</taxon>
        <taxon>Pollutimonas</taxon>
    </lineage>
</organism>
<dbReference type="GO" id="GO:0016887">
    <property type="term" value="F:ATP hydrolysis activity"/>
    <property type="evidence" value="ECO:0007669"/>
    <property type="project" value="InterPro"/>
</dbReference>
<feature type="domain" description="ABC transporter" evidence="9">
    <location>
        <begin position="4"/>
        <end position="240"/>
    </location>
</feature>
<dbReference type="FunFam" id="3.40.50.300:FF:000425">
    <property type="entry name" value="Probable ABC transporter, ATP-binding subunit"/>
    <property type="match status" value="1"/>
</dbReference>
<dbReference type="GO" id="GO:0005524">
    <property type="term" value="F:ATP binding"/>
    <property type="evidence" value="ECO:0007669"/>
    <property type="project" value="UniProtKB-KW"/>
</dbReference>
<dbReference type="Gene3D" id="3.40.50.300">
    <property type="entry name" value="P-loop containing nucleotide triphosphate hydrolases"/>
    <property type="match status" value="1"/>
</dbReference>
<keyword evidence="3" id="KW-0410">Iron transport</keyword>
<reference evidence="10 11" key="1">
    <citation type="submission" date="2016-11" db="EMBL/GenBank/DDBJ databases">
        <authorList>
            <person name="Jaros S."/>
            <person name="Januszkiewicz K."/>
            <person name="Wedrychowicz H."/>
        </authorList>
    </citation>
    <scope>NUCLEOTIDE SEQUENCE [LARGE SCALE GENOMIC DNA]</scope>
    <source>
        <strain evidence="10 11">CGMCC 1.10190</strain>
    </source>
</reference>
<sequence>MSFVTVKNLRKTFGQETVVCDINLEVAVGETVALLGPSGCGKTTTLRCIAGLEQPDGGRIVVGDRVMCDIEEGTLIPPEQRNIGMMFQSYAIWPHMTVYENVAYGLRVKRMKPAQISEQVDESLRIVGLQHAAKRYPSTLSGGQQQRVALARSFAAGPSLLLMDEPLSNLDLKLRERMRVELRDLLKQLGKTAIYVTHDQADAMILADRLILMNGGQIAEAGAPRDVYDHPTTIFGSEFLGSTNIIDFSDVVNESGQTVGRLPNGVLLRIGNAGTSLRHAIRPERIALSRQCEPGWDVNVLRGVVRKTMFLGNLTYYDLDCNGMTLVVQAQADSFGVGDELWLHLPPQWLQSVI</sequence>
<keyword evidence="5 10" id="KW-0067">ATP-binding</keyword>
<evidence type="ECO:0000256" key="1">
    <source>
        <dbReference type="ARBA" id="ARBA00022448"/>
    </source>
</evidence>